<gene>
    <name evidence="6" type="ORF">LCGC14_3137810</name>
</gene>
<feature type="transmembrane region" description="Helical" evidence="5">
    <location>
        <begin position="189"/>
        <end position="207"/>
    </location>
</feature>
<feature type="transmembrane region" description="Helical" evidence="5">
    <location>
        <begin position="65"/>
        <end position="90"/>
    </location>
</feature>
<dbReference type="EMBL" id="LAZR01068691">
    <property type="protein sequence ID" value="KKK49165.1"/>
    <property type="molecule type" value="Genomic_DNA"/>
</dbReference>
<evidence type="ECO:0000256" key="4">
    <source>
        <dbReference type="ARBA" id="ARBA00023136"/>
    </source>
</evidence>
<feature type="transmembrane region" description="Helical" evidence="5">
    <location>
        <begin position="102"/>
        <end position="124"/>
    </location>
</feature>
<dbReference type="Pfam" id="PF00902">
    <property type="entry name" value="TatC"/>
    <property type="match status" value="1"/>
</dbReference>
<feature type="non-terminal residue" evidence="6">
    <location>
        <position position="209"/>
    </location>
</feature>
<keyword evidence="2 5" id="KW-0812">Transmembrane</keyword>
<comment type="caution">
    <text evidence="6">The sequence shown here is derived from an EMBL/GenBank/DDBJ whole genome shotgun (WGS) entry which is preliminary data.</text>
</comment>
<dbReference type="GO" id="GO:0009977">
    <property type="term" value="F:proton motive force dependent protein transmembrane transporter activity"/>
    <property type="evidence" value="ECO:0007669"/>
    <property type="project" value="TreeGrafter"/>
</dbReference>
<evidence type="ECO:0008006" key="7">
    <source>
        <dbReference type="Google" id="ProtNLM"/>
    </source>
</evidence>
<dbReference type="InterPro" id="IPR002033">
    <property type="entry name" value="TatC"/>
</dbReference>
<evidence type="ECO:0000256" key="5">
    <source>
        <dbReference type="SAM" id="Phobius"/>
    </source>
</evidence>
<feature type="transmembrane region" description="Helical" evidence="5">
    <location>
        <begin position="21"/>
        <end position="45"/>
    </location>
</feature>
<comment type="subcellular location">
    <subcellularLocation>
        <location evidence="1">Membrane</location>
        <topology evidence="1">Multi-pass membrane protein</topology>
    </subcellularLocation>
</comment>
<dbReference type="GO" id="GO:0065002">
    <property type="term" value="P:intracellular protein transmembrane transport"/>
    <property type="evidence" value="ECO:0007669"/>
    <property type="project" value="TreeGrafter"/>
</dbReference>
<dbReference type="PANTHER" id="PTHR30371:SF0">
    <property type="entry name" value="SEC-INDEPENDENT PROTEIN TRANSLOCASE PROTEIN TATC, CHLOROPLASTIC-RELATED"/>
    <property type="match status" value="1"/>
</dbReference>
<feature type="transmembrane region" description="Helical" evidence="5">
    <location>
        <begin position="153"/>
        <end position="177"/>
    </location>
</feature>
<evidence type="ECO:0000256" key="2">
    <source>
        <dbReference type="ARBA" id="ARBA00022692"/>
    </source>
</evidence>
<organism evidence="6">
    <name type="scientific">marine sediment metagenome</name>
    <dbReference type="NCBI Taxonomy" id="412755"/>
    <lineage>
        <taxon>unclassified sequences</taxon>
        <taxon>metagenomes</taxon>
        <taxon>ecological metagenomes</taxon>
    </lineage>
</organism>
<dbReference type="GO" id="GO:0033281">
    <property type="term" value="C:TAT protein transport complex"/>
    <property type="evidence" value="ECO:0007669"/>
    <property type="project" value="TreeGrafter"/>
</dbReference>
<keyword evidence="3 5" id="KW-1133">Transmembrane helix</keyword>
<evidence type="ECO:0000256" key="1">
    <source>
        <dbReference type="ARBA" id="ARBA00004141"/>
    </source>
</evidence>
<dbReference type="PANTHER" id="PTHR30371">
    <property type="entry name" value="SEC-INDEPENDENT PROTEIN TRANSLOCASE PROTEIN TATC"/>
    <property type="match status" value="1"/>
</dbReference>
<dbReference type="PRINTS" id="PR01840">
    <property type="entry name" value="TATCFAMILY"/>
</dbReference>
<dbReference type="NCBIfam" id="TIGR00945">
    <property type="entry name" value="tatC"/>
    <property type="match status" value="1"/>
</dbReference>
<accession>A0A0F8WLP2</accession>
<name>A0A0F8WLP2_9ZZZZ</name>
<dbReference type="AlphaFoldDB" id="A0A0F8WLP2"/>
<proteinExistence type="inferred from homology"/>
<sequence>MAERRLSFFGHIDELRRRLTYIIVAVIITGSIGYFYADLILKIMVARLHPEFNLVYKSIMEPFMVRFKLGFLGGVIVTTPIIFYQILAFLAPALKGREKRILYPIVFVMVLLFSMGASLGYFYVMPVAWTWLYTQGQDLGIIQILSATDFINFITLFLLAFGLAFETPLVLAALMRLKIVSRATLRKNWRVAYVTILVIAAIATPDWSL</sequence>
<evidence type="ECO:0000256" key="3">
    <source>
        <dbReference type="ARBA" id="ARBA00022989"/>
    </source>
</evidence>
<dbReference type="HAMAP" id="MF_00902">
    <property type="entry name" value="TatC"/>
    <property type="match status" value="1"/>
</dbReference>
<evidence type="ECO:0000313" key="6">
    <source>
        <dbReference type="EMBL" id="KKK49165.1"/>
    </source>
</evidence>
<keyword evidence="4 5" id="KW-0472">Membrane</keyword>
<dbReference type="GO" id="GO:0043953">
    <property type="term" value="P:protein transport by the Tat complex"/>
    <property type="evidence" value="ECO:0007669"/>
    <property type="project" value="TreeGrafter"/>
</dbReference>
<reference evidence="6" key="1">
    <citation type="journal article" date="2015" name="Nature">
        <title>Complex archaea that bridge the gap between prokaryotes and eukaryotes.</title>
        <authorList>
            <person name="Spang A."/>
            <person name="Saw J.H."/>
            <person name="Jorgensen S.L."/>
            <person name="Zaremba-Niedzwiedzka K."/>
            <person name="Martijn J."/>
            <person name="Lind A.E."/>
            <person name="van Eijk R."/>
            <person name="Schleper C."/>
            <person name="Guy L."/>
            <person name="Ettema T.J."/>
        </authorList>
    </citation>
    <scope>NUCLEOTIDE SEQUENCE</scope>
</reference>
<protein>
    <recommendedName>
        <fullName evidence="7">Twin-arginine translocase subunit TatC</fullName>
    </recommendedName>
</protein>